<dbReference type="PANTHER" id="PTHR36617:SF5">
    <property type="entry name" value="OS05G0421675 PROTEIN"/>
    <property type="match status" value="1"/>
</dbReference>
<dbReference type="AlphaFoldDB" id="A0A2K3KBK1"/>
<evidence type="ECO:0000256" key="1">
    <source>
        <dbReference type="SAM" id="Phobius"/>
    </source>
</evidence>
<reference evidence="2 3" key="2">
    <citation type="journal article" date="2017" name="Front. Plant Sci.">
        <title>Gene Classification and Mining of Molecular Markers Useful in Red Clover (Trifolium pratense) Breeding.</title>
        <authorList>
            <person name="Istvanek J."/>
            <person name="Dluhosova J."/>
            <person name="Dluhos P."/>
            <person name="Patkova L."/>
            <person name="Nedelnik J."/>
            <person name="Repkova J."/>
        </authorList>
    </citation>
    <scope>NUCLEOTIDE SEQUENCE [LARGE SCALE GENOMIC DNA]</scope>
    <source>
        <strain evidence="3">cv. Tatra</strain>
        <tissue evidence="2">Young leaves</tissue>
    </source>
</reference>
<dbReference type="Proteomes" id="UP000236291">
    <property type="component" value="Unassembled WGS sequence"/>
</dbReference>
<comment type="caution">
    <text evidence="2">The sequence shown here is derived from an EMBL/GenBank/DDBJ whole genome shotgun (WGS) entry which is preliminary data.</text>
</comment>
<keyword evidence="1" id="KW-1133">Transmembrane helix</keyword>
<proteinExistence type="predicted"/>
<accession>A0A2K3KBK1</accession>
<protein>
    <submittedName>
        <fullName evidence="2">Cytochrome p450</fullName>
    </submittedName>
</protein>
<dbReference type="EMBL" id="ASHM01091041">
    <property type="protein sequence ID" value="PNX63653.1"/>
    <property type="molecule type" value="Genomic_DNA"/>
</dbReference>
<feature type="transmembrane region" description="Helical" evidence="1">
    <location>
        <begin position="89"/>
        <end position="107"/>
    </location>
</feature>
<dbReference type="PANTHER" id="PTHR36617">
    <property type="entry name" value="PROTEIN, PUTATIVE-RELATED"/>
    <property type="match status" value="1"/>
</dbReference>
<reference evidence="2 3" key="1">
    <citation type="journal article" date="2014" name="Am. J. Bot.">
        <title>Genome assembly and annotation for red clover (Trifolium pratense; Fabaceae).</title>
        <authorList>
            <person name="Istvanek J."/>
            <person name="Jaros M."/>
            <person name="Krenek A."/>
            <person name="Repkova J."/>
        </authorList>
    </citation>
    <scope>NUCLEOTIDE SEQUENCE [LARGE SCALE GENOMIC DNA]</scope>
    <source>
        <strain evidence="3">cv. Tatra</strain>
        <tissue evidence="2">Young leaves</tissue>
    </source>
</reference>
<sequence>MASWSGGGWFRESVVKQVDDGAETFFSTSPWLGGSPLCERFGRLFDSAKNKSCSVTEMYSLVWEVGGGVGVVETIVGVGGGDVGGVSGLTYKFLFSGSVFIFMALAARPRHMLFGVH</sequence>
<keyword evidence="1" id="KW-0812">Transmembrane</keyword>
<evidence type="ECO:0000313" key="3">
    <source>
        <dbReference type="Proteomes" id="UP000236291"/>
    </source>
</evidence>
<name>A0A2K3KBK1_TRIPR</name>
<gene>
    <name evidence="2" type="ORF">L195_g053613</name>
</gene>
<organism evidence="2 3">
    <name type="scientific">Trifolium pratense</name>
    <name type="common">Red clover</name>
    <dbReference type="NCBI Taxonomy" id="57577"/>
    <lineage>
        <taxon>Eukaryota</taxon>
        <taxon>Viridiplantae</taxon>
        <taxon>Streptophyta</taxon>
        <taxon>Embryophyta</taxon>
        <taxon>Tracheophyta</taxon>
        <taxon>Spermatophyta</taxon>
        <taxon>Magnoliopsida</taxon>
        <taxon>eudicotyledons</taxon>
        <taxon>Gunneridae</taxon>
        <taxon>Pentapetalae</taxon>
        <taxon>rosids</taxon>
        <taxon>fabids</taxon>
        <taxon>Fabales</taxon>
        <taxon>Fabaceae</taxon>
        <taxon>Papilionoideae</taxon>
        <taxon>50 kb inversion clade</taxon>
        <taxon>NPAAA clade</taxon>
        <taxon>Hologalegina</taxon>
        <taxon>IRL clade</taxon>
        <taxon>Trifolieae</taxon>
        <taxon>Trifolium</taxon>
    </lineage>
</organism>
<keyword evidence="1" id="KW-0472">Membrane</keyword>
<evidence type="ECO:0000313" key="2">
    <source>
        <dbReference type="EMBL" id="PNX63653.1"/>
    </source>
</evidence>